<sequence>MEIKTGKNSRIEERIKTWRAQFPMTEGTNLVRISDVVDKIKETGEVDDIFTMNFLVVMTNVLIRSNTNNSIIQTILSLNDELDNCGNYNWAKYLIENLVITKKRWMHTSSLFFTGPMIFLLVLYVDRVLFGEKALVRRKFPAFIGWTKDKLKQREVMEADEGAFGSGVLLAVATAEELEENERIDREFYHDIAFVFFGKNARHDIMIGWTKDKLKETEVMGGDDGTFSSGVLLEENQRIEREEKNDAGIEKGNAKIEVTDVEHDNGQNLNNGAHKVY</sequence>
<dbReference type="EMBL" id="JAUIZM010000012">
    <property type="protein sequence ID" value="KAK1353776.1"/>
    <property type="molecule type" value="Genomic_DNA"/>
</dbReference>
<organism evidence="2 3">
    <name type="scientific">Heracleum sosnowskyi</name>
    <dbReference type="NCBI Taxonomy" id="360622"/>
    <lineage>
        <taxon>Eukaryota</taxon>
        <taxon>Viridiplantae</taxon>
        <taxon>Streptophyta</taxon>
        <taxon>Embryophyta</taxon>
        <taxon>Tracheophyta</taxon>
        <taxon>Spermatophyta</taxon>
        <taxon>Magnoliopsida</taxon>
        <taxon>eudicotyledons</taxon>
        <taxon>Gunneridae</taxon>
        <taxon>Pentapetalae</taxon>
        <taxon>asterids</taxon>
        <taxon>campanulids</taxon>
        <taxon>Apiales</taxon>
        <taxon>Apiaceae</taxon>
        <taxon>Apioideae</taxon>
        <taxon>apioid superclade</taxon>
        <taxon>Tordylieae</taxon>
        <taxon>Tordyliinae</taxon>
        <taxon>Heracleum</taxon>
    </lineage>
</organism>
<gene>
    <name evidence="2" type="ORF">POM88_052141</name>
</gene>
<keyword evidence="1" id="KW-1133">Transmembrane helix</keyword>
<protein>
    <submittedName>
        <fullName evidence="2">Uncharacterized protein</fullName>
    </submittedName>
</protein>
<evidence type="ECO:0000313" key="3">
    <source>
        <dbReference type="Proteomes" id="UP001237642"/>
    </source>
</evidence>
<dbReference type="Proteomes" id="UP001237642">
    <property type="component" value="Unassembled WGS sequence"/>
</dbReference>
<name>A0AAD8LYC9_9APIA</name>
<dbReference type="AlphaFoldDB" id="A0AAD8LYC9"/>
<keyword evidence="1" id="KW-0472">Membrane</keyword>
<dbReference type="PANTHER" id="PTHR34835">
    <property type="entry name" value="OS07G0283600 PROTEIN-RELATED"/>
    <property type="match status" value="1"/>
</dbReference>
<keyword evidence="1" id="KW-0812">Transmembrane</keyword>
<evidence type="ECO:0000256" key="1">
    <source>
        <dbReference type="SAM" id="Phobius"/>
    </source>
</evidence>
<proteinExistence type="predicted"/>
<feature type="transmembrane region" description="Helical" evidence="1">
    <location>
        <begin position="111"/>
        <end position="130"/>
    </location>
</feature>
<comment type="caution">
    <text evidence="2">The sequence shown here is derived from an EMBL/GenBank/DDBJ whole genome shotgun (WGS) entry which is preliminary data.</text>
</comment>
<reference evidence="2" key="2">
    <citation type="submission" date="2023-05" db="EMBL/GenBank/DDBJ databases">
        <authorList>
            <person name="Schelkunov M.I."/>
        </authorList>
    </citation>
    <scope>NUCLEOTIDE SEQUENCE</scope>
    <source>
        <strain evidence="2">Hsosn_3</strain>
        <tissue evidence="2">Leaf</tissue>
    </source>
</reference>
<dbReference type="PANTHER" id="PTHR34835:SF90">
    <property type="entry name" value="AMINOTRANSFERASE-LIKE PLANT MOBILE DOMAIN-CONTAINING PROTEIN"/>
    <property type="match status" value="1"/>
</dbReference>
<keyword evidence="3" id="KW-1185">Reference proteome</keyword>
<reference evidence="2" key="1">
    <citation type="submission" date="2023-02" db="EMBL/GenBank/DDBJ databases">
        <title>Genome of toxic invasive species Heracleum sosnowskyi carries increased number of genes despite the absence of recent whole-genome duplications.</title>
        <authorList>
            <person name="Schelkunov M."/>
            <person name="Shtratnikova V."/>
            <person name="Makarenko M."/>
            <person name="Klepikova A."/>
            <person name="Omelchenko D."/>
            <person name="Novikova G."/>
            <person name="Obukhova E."/>
            <person name="Bogdanov V."/>
            <person name="Penin A."/>
            <person name="Logacheva M."/>
        </authorList>
    </citation>
    <scope>NUCLEOTIDE SEQUENCE</scope>
    <source>
        <strain evidence="2">Hsosn_3</strain>
        <tissue evidence="2">Leaf</tissue>
    </source>
</reference>
<accession>A0AAD8LYC9</accession>
<evidence type="ECO:0000313" key="2">
    <source>
        <dbReference type="EMBL" id="KAK1353776.1"/>
    </source>
</evidence>